<dbReference type="RefSeq" id="WP_083049732.1">
    <property type="nucleotide sequence ID" value="NZ_MWQY01000007.1"/>
</dbReference>
<sequence length="552" mass="62167">MTIRRKIILIVLPLLMTPLLMTVLVSSLSARNGISIIAAEFLRFKNDTVLNYARSQWDLLMNNGFDSDPEFVAAAKEAVSSFAGTIIRSDTELILAVDRTGSPVLATRKIELSPAEQESLAESFAKELEGWRRLRLAGESYVGQAAFFAPFDWYILSTEKEEVFYAALGQIYRRTAIILILSLAAAAALLIVFSNILTRPLNAMVDVIREIISTGDLSKKVSLQYQDETGQLGHYFNLMTGELDKAYSQIKKYAYEMVLAKNRETRIRHIFQKYVPNNVIEQFEEAPESMLKGDNRVMAVLFSDIRSFTTISENMSPDVLVESLNGYFEKMVDVVLAKNGIVDKYIGDAIMAFFGAPVKGDNDALLSVEAGLGMLSSLEVFNRRQRSLGMPPFRIGIGINYGVVTVGNIGSEKKMDYTVIGDMVNLASRLEGLTKIYHEPIIVSESVQQRVASSYPCRLIDRVIVKGKSSAVRIYTVRESLSEKEKEAWEIYHAAMDLYIRRDFAEAGKRFERVLELLPRDYPAKMYRKRSEDFFRNPPPADWQGESVMTSK</sequence>
<comment type="similarity">
    <text evidence="2">Belongs to the adenylyl cyclase class-3 family.</text>
</comment>
<accession>A0A1Y1RZ35</accession>
<dbReference type="PROSITE" id="PS50885">
    <property type="entry name" value="HAMP"/>
    <property type="match status" value="1"/>
</dbReference>
<reference evidence="11 12" key="1">
    <citation type="submission" date="2017-03" db="EMBL/GenBank/DDBJ databases">
        <title>Draft Genome sequence of Marispirochaeta sp. strain JC444.</title>
        <authorList>
            <person name="Shivani Y."/>
            <person name="Subhash Y."/>
            <person name="Sasikala C."/>
            <person name="Ramana C."/>
        </authorList>
    </citation>
    <scope>NUCLEOTIDE SEQUENCE [LARGE SCALE GENOMIC DNA]</scope>
    <source>
        <strain evidence="11 12">JC444</strain>
    </source>
</reference>
<dbReference type="CDD" id="cd07302">
    <property type="entry name" value="CHD"/>
    <property type="match status" value="1"/>
</dbReference>
<dbReference type="GO" id="GO:0006171">
    <property type="term" value="P:cAMP biosynthetic process"/>
    <property type="evidence" value="ECO:0007669"/>
    <property type="project" value="TreeGrafter"/>
</dbReference>
<evidence type="ECO:0000313" key="12">
    <source>
        <dbReference type="Proteomes" id="UP000192343"/>
    </source>
</evidence>
<comment type="caution">
    <text evidence="11">The sequence shown here is derived from an EMBL/GenBank/DDBJ whole genome shotgun (WGS) entry which is preliminary data.</text>
</comment>
<dbReference type="Pfam" id="PF00672">
    <property type="entry name" value="HAMP"/>
    <property type="match status" value="1"/>
</dbReference>
<organism evidence="11 12">
    <name type="scientific">Marispirochaeta aestuarii</name>
    <dbReference type="NCBI Taxonomy" id="1963862"/>
    <lineage>
        <taxon>Bacteria</taxon>
        <taxon>Pseudomonadati</taxon>
        <taxon>Spirochaetota</taxon>
        <taxon>Spirochaetia</taxon>
        <taxon>Spirochaetales</taxon>
        <taxon>Spirochaetaceae</taxon>
        <taxon>Marispirochaeta</taxon>
    </lineage>
</organism>
<dbReference type="GO" id="GO:0004016">
    <property type="term" value="F:adenylate cyclase activity"/>
    <property type="evidence" value="ECO:0007669"/>
    <property type="project" value="UniProtKB-ARBA"/>
</dbReference>
<dbReference type="SMART" id="SM00304">
    <property type="entry name" value="HAMP"/>
    <property type="match status" value="1"/>
</dbReference>
<keyword evidence="6 8" id="KW-0472">Membrane</keyword>
<dbReference type="GO" id="GO:0035556">
    <property type="term" value="P:intracellular signal transduction"/>
    <property type="evidence" value="ECO:0007669"/>
    <property type="project" value="InterPro"/>
</dbReference>
<dbReference type="PANTHER" id="PTHR43081">
    <property type="entry name" value="ADENYLATE CYCLASE, TERMINAL-DIFFERENTIATION SPECIFIC-RELATED"/>
    <property type="match status" value="1"/>
</dbReference>
<evidence type="ECO:0000259" key="10">
    <source>
        <dbReference type="PROSITE" id="PS50885"/>
    </source>
</evidence>
<dbReference type="SUPFAM" id="SSF158472">
    <property type="entry name" value="HAMP domain-like"/>
    <property type="match status" value="1"/>
</dbReference>
<evidence type="ECO:0000256" key="5">
    <source>
        <dbReference type="ARBA" id="ARBA00022989"/>
    </source>
</evidence>
<evidence type="ECO:0000256" key="4">
    <source>
        <dbReference type="ARBA" id="ARBA00022692"/>
    </source>
</evidence>
<dbReference type="EMBL" id="MWQY01000007">
    <property type="protein sequence ID" value="ORC35929.1"/>
    <property type="molecule type" value="Genomic_DNA"/>
</dbReference>
<dbReference type="Pfam" id="PF00211">
    <property type="entry name" value="Guanylate_cyc"/>
    <property type="match status" value="1"/>
</dbReference>
<evidence type="ECO:0000256" key="1">
    <source>
        <dbReference type="ARBA" id="ARBA00004196"/>
    </source>
</evidence>
<evidence type="ECO:0000256" key="3">
    <source>
        <dbReference type="ARBA" id="ARBA00022475"/>
    </source>
</evidence>
<dbReference type="InterPro" id="IPR050697">
    <property type="entry name" value="Adenylyl/Guanylyl_Cyclase_3/4"/>
</dbReference>
<dbReference type="PANTHER" id="PTHR43081:SF1">
    <property type="entry name" value="ADENYLATE CYCLASE, TERMINAL-DIFFERENTIATION SPECIFIC"/>
    <property type="match status" value="1"/>
</dbReference>
<dbReference type="AlphaFoldDB" id="A0A1Y1RZ35"/>
<evidence type="ECO:0000313" key="11">
    <source>
        <dbReference type="EMBL" id="ORC35929.1"/>
    </source>
</evidence>
<name>A0A1Y1RZ35_9SPIO</name>
<dbReference type="Gene3D" id="3.30.70.1230">
    <property type="entry name" value="Nucleotide cyclase"/>
    <property type="match status" value="1"/>
</dbReference>
<keyword evidence="4 8" id="KW-0812">Transmembrane</keyword>
<dbReference type="SUPFAM" id="SSF55073">
    <property type="entry name" value="Nucleotide cyclase"/>
    <property type="match status" value="1"/>
</dbReference>
<keyword evidence="5 8" id="KW-1133">Transmembrane helix</keyword>
<dbReference type="InterPro" id="IPR001054">
    <property type="entry name" value="A/G_cyclase"/>
</dbReference>
<dbReference type="InterPro" id="IPR029787">
    <property type="entry name" value="Nucleotide_cyclase"/>
</dbReference>
<dbReference type="GO" id="GO:0016020">
    <property type="term" value="C:membrane"/>
    <property type="evidence" value="ECO:0007669"/>
    <property type="project" value="InterPro"/>
</dbReference>
<dbReference type="Proteomes" id="UP000192343">
    <property type="component" value="Unassembled WGS sequence"/>
</dbReference>
<dbReference type="CDD" id="cd06225">
    <property type="entry name" value="HAMP"/>
    <property type="match status" value="1"/>
</dbReference>
<dbReference type="FunFam" id="3.30.70.1230:FF:000016">
    <property type="entry name" value="Adenylate/guanylate cyclase domain-containing protein"/>
    <property type="match status" value="1"/>
</dbReference>
<feature type="transmembrane region" description="Helical" evidence="8">
    <location>
        <begin position="176"/>
        <end position="197"/>
    </location>
</feature>
<protein>
    <submittedName>
        <fullName evidence="11">Adenylate/guanylate cyclase domain-containing protein</fullName>
    </submittedName>
</protein>
<feature type="region of interest" description="Disordered" evidence="7">
    <location>
        <begin position="533"/>
        <end position="552"/>
    </location>
</feature>
<keyword evidence="12" id="KW-1185">Reference proteome</keyword>
<keyword evidence="3" id="KW-1003">Cell membrane</keyword>
<feature type="domain" description="Guanylate cyclase" evidence="9">
    <location>
        <begin position="299"/>
        <end position="431"/>
    </location>
</feature>
<proteinExistence type="inferred from homology"/>
<evidence type="ECO:0000256" key="6">
    <source>
        <dbReference type="ARBA" id="ARBA00023136"/>
    </source>
</evidence>
<feature type="domain" description="HAMP" evidence="10">
    <location>
        <begin position="195"/>
        <end position="248"/>
    </location>
</feature>
<dbReference type="Gene3D" id="6.10.340.10">
    <property type="match status" value="1"/>
</dbReference>
<dbReference type="OrthoDB" id="9806704at2"/>
<dbReference type="InterPro" id="IPR003660">
    <property type="entry name" value="HAMP_dom"/>
</dbReference>
<gene>
    <name evidence="11" type="ORF">B4O97_07625</name>
</gene>
<comment type="subcellular location">
    <subcellularLocation>
        <location evidence="1">Cell envelope</location>
    </subcellularLocation>
</comment>
<dbReference type="SMART" id="SM00044">
    <property type="entry name" value="CYCc"/>
    <property type="match status" value="1"/>
</dbReference>
<evidence type="ECO:0000256" key="7">
    <source>
        <dbReference type="SAM" id="MobiDB-lite"/>
    </source>
</evidence>
<evidence type="ECO:0000256" key="2">
    <source>
        <dbReference type="ARBA" id="ARBA00005381"/>
    </source>
</evidence>
<dbReference type="STRING" id="1963862.B4O97_07625"/>
<evidence type="ECO:0000256" key="8">
    <source>
        <dbReference type="SAM" id="Phobius"/>
    </source>
</evidence>
<dbReference type="PROSITE" id="PS50125">
    <property type="entry name" value="GUANYLATE_CYCLASE_2"/>
    <property type="match status" value="1"/>
</dbReference>
<dbReference type="GO" id="GO:0030313">
    <property type="term" value="C:cell envelope"/>
    <property type="evidence" value="ECO:0007669"/>
    <property type="project" value="UniProtKB-SubCell"/>
</dbReference>
<evidence type="ECO:0000259" key="9">
    <source>
        <dbReference type="PROSITE" id="PS50125"/>
    </source>
</evidence>